<sequence length="435" mass="48910">MLSLLNNVIPKLTQISEDDNQEALLERLGDPQVWLDAATQIFYSFGLAFGGLIAFSSYNPTHNNCQKDALIVALCNWFTAIFASTVIFSVLGFKATVMFDHCVDHNIQELIRLYPEYNETLTVDLYHTMFENNATLMNNTLGKFRYCDLQDDLNKAAQGTGLAFIVFTQAINEFGPSAPFWSIIFFLMLLSLGLGSEFGTIEGVATSIYDIDGHPWLKKKWLVSGLLCGVSLLIGIVFVLGSGSYWVALFDAYAGSFPLITVALTENIDHTCNYFYICRFSDDIKFMIGKKPFIDIYWKIVWRYISPFLITILLIATLISKFIKPITYQAYDKTEADVVDKPYPWYAGFVACMLVFSSVLCIPTVAILRKFGFLYFDVAKATQAETHGHTSSTAAFMTREDSDSGHNSDDINEGEVPFVDRNEDTSCAKCRFCKE</sequence>
<dbReference type="SUPFAM" id="SSF161070">
    <property type="entry name" value="SNF-like"/>
    <property type="match status" value="1"/>
</dbReference>
<reference evidence="7 8" key="1">
    <citation type="submission" date="2022-12" db="EMBL/GenBank/DDBJ databases">
        <title>Chromosome-level genome of Tegillarca granosa.</title>
        <authorList>
            <person name="Kim J."/>
        </authorList>
    </citation>
    <scope>NUCLEOTIDE SEQUENCE [LARGE SCALE GENOMIC DNA]</scope>
    <source>
        <strain evidence="7">Teg-2019</strain>
        <tissue evidence="7">Adductor muscle</tissue>
    </source>
</reference>
<feature type="transmembrane region" description="Helical" evidence="6">
    <location>
        <begin position="41"/>
        <end position="58"/>
    </location>
</feature>
<evidence type="ECO:0000256" key="3">
    <source>
        <dbReference type="ARBA" id="ARBA00022692"/>
    </source>
</evidence>
<feature type="transmembrane region" description="Helical" evidence="6">
    <location>
        <begin position="180"/>
        <end position="200"/>
    </location>
</feature>
<evidence type="ECO:0000256" key="5">
    <source>
        <dbReference type="ARBA" id="ARBA00023136"/>
    </source>
</evidence>
<dbReference type="InterPro" id="IPR037272">
    <property type="entry name" value="SNS_sf"/>
</dbReference>
<keyword evidence="2" id="KW-0813">Transport</keyword>
<dbReference type="Pfam" id="PF00209">
    <property type="entry name" value="SNF"/>
    <property type="match status" value="1"/>
</dbReference>
<feature type="transmembrane region" description="Helical" evidence="6">
    <location>
        <begin position="221"/>
        <end position="240"/>
    </location>
</feature>
<evidence type="ECO:0000313" key="7">
    <source>
        <dbReference type="EMBL" id="KAJ8303444.1"/>
    </source>
</evidence>
<dbReference type="PRINTS" id="PR00176">
    <property type="entry name" value="NANEUSMPORT"/>
</dbReference>
<dbReference type="InterPro" id="IPR000175">
    <property type="entry name" value="Na/ntran_symport"/>
</dbReference>
<keyword evidence="5 6" id="KW-0472">Membrane</keyword>
<gene>
    <name evidence="7" type="ORF">KUTeg_019840</name>
</gene>
<dbReference type="Proteomes" id="UP001217089">
    <property type="component" value="Unassembled WGS sequence"/>
</dbReference>
<comment type="subcellular location">
    <subcellularLocation>
        <location evidence="1">Membrane</location>
        <topology evidence="1">Multi-pass membrane protein</topology>
    </subcellularLocation>
</comment>
<evidence type="ECO:0000256" key="4">
    <source>
        <dbReference type="ARBA" id="ARBA00022989"/>
    </source>
</evidence>
<evidence type="ECO:0000256" key="1">
    <source>
        <dbReference type="ARBA" id="ARBA00004141"/>
    </source>
</evidence>
<comment type="caution">
    <text evidence="7">The sequence shown here is derived from an EMBL/GenBank/DDBJ whole genome shotgun (WGS) entry which is preliminary data.</text>
</comment>
<dbReference type="PANTHER" id="PTHR11616:SF182">
    <property type="entry name" value="TRANSPORTER"/>
    <property type="match status" value="1"/>
</dbReference>
<organism evidence="7 8">
    <name type="scientific">Tegillarca granosa</name>
    <name type="common">Malaysian cockle</name>
    <name type="synonym">Anadara granosa</name>
    <dbReference type="NCBI Taxonomy" id="220873"/>
    <lineage>
        <taxon>Eukaryota</taxon>
        <taxon>Metazoa</taxon>
        <taxon>Spiralia</taxon>
        <taxon>Lophotrochozoa</taxon>
        <taxon>Mollusca</taxon>
        <taxon>Bivalvia</taxon>
        <taxon>Autobranchia</taxon>
        <taxon>Pteriomorphia</taxon>
        <taxon>Arcoida</taxon>
        <taxon>Arcoidea</taxon>
        <taxon>Arcidae</taxon>
        <taxon>Tegillarca</taxon>
    </lineage>
</organism>
<keyword evidence="4 6" id="KW-1133">Transmembrane helix</keyword>
<name>A0ABQ9EDS0_TEGGR</name>
<proteinExistence type="predicted"/>
<protein>
    <submittedName>
        <fullName evidence="7">Uncharacterized protein</fullName>
    </submittedName>
</protein>
<keyword evidence="3 6" id="KW-0812">Transmembrane</keyword>
<dbReference type="EMBL" id="JARBDR010000917">
    <property type="protein sequence ID" value="KAJ8303444.1"/>
    <property type="molecule type" value="Genomic_DNA"/>
</dbReference>
<accession>A0ABQ9EDS0</accession>
<feature type="transmembrane region" description="Helical" evidence="6">
    <location>
        <begin position="70"/>
        <end position="91"/>
    </location>
</feature>
<evidence type="ECO:0000256" key="6">
    <source>
        <dbReference type="SAM" id="Phobius"/>
    </source>
</evidence>
<feature type="transmembrane region" description="Helical" evidence="6">
    <location>
        <begin position="343"/>
        <end position="368"/>
    </location>
</feature>
<dbReference type="PANTHER" id="PTHR11616">
    <property type="entry name" value="SODIUM/CHLORIDE DEPENDENT TRANSPORTER"/>
    <property type="match status" value="1"/>
</dbReference>
<evidence type="ECO:0000313" key="8">
    <source>
        <dbReference type="Proteomes" id="UP001217089"/>
    </source>
</evidence>
<evidence type="ECO:0000256" key="2">
    <source>
        <dbReference type="ARBA" id="ARBA00022448"/>
    </source>
</evidence>
<feature type="transmembrane region" description="Helical" evidence="6">
    <location>
        <begin position="300"/>
        <end position="323"/>
    </location>
</feature>
<keyword evidence="8" id="KW-1185">Reference proteome</keyword>
<dbReference type="PROSITE" id="PS50267">
    <property type="entry name" value="NA_NEUROTRAN_SYMP_3"/>
    <property type="match status" value="1"/>
</dbReference>